<evidence type="ECO:0000313" key="1">
    <source>
        <dbReference type="EMBL" id="TET82250.1"/>
    </source>
</evidence>
<organism evidence="1 2">
    <name type="scientific">candidate division TA06 bacterium</name>
    <dbReference type="NCBI Taxonomy" id="2250710"/>
    <lineage>
        <taxon>Bacteria</taxon>
        <taxon>Bacteria division TA06</taxon>
    </lineage>
</organism>
<dbReference type="AlphaFoldDB" id="A0A523XSG9"/>
<reference evidence="1 2" key="1">
    <citation type="submission" date="2019-03" db="EMBL/GenBank/DDBJ databases">
        <title>Metabolic potential of uncultured bacteria and archaea associated with petroleum seepage in deep-sea sediments.</title>
        <authorList>
            <person name="Dong X."/>
            <person name="Hubert C."/>
        </authorList>
    </citation>
    <scope>NUCLEOTIDE SEQUENCE [LARGE SCALE GENOMIC DNA]</scope>
    <source>
        <strain evidence="1">E29_bin36</strain>
    </source>
</reference>
<protein>
    <submittedName>
        <fullName evidence="1">Uncharacterized protein</fullName>
    </submittedName>
</protein>
<evidence type="ECO:0000313" key="2">
    <source>
        <dbReference type="Proteomes" id="UP000315534"/>
    </source>
</evidence>
<gene>
    <name evidence="1" type="ORF">E3J38_02440</name>
</gene>
<dbReference type="Proteomes" id="UP000315534">
    <property type="component" value="Unassembled WGS sequence"/>
</dbReference>
<dbReference type="EMBL" id="SOIP01000150">
    <property type="protein sequence ID" value="TET82250.1"/>
    <property type="molecule type" value="Genomic_DNA"/>
</dbReference>
<name>A0A523XSG9_UNCT6</name>
<proteinExistence type="predicted"/>
<comment type="caution">
    <text evidence="1">The sequence shown here is derived from an EMBL/GenBank/DDBJ whole genome shotgun (WGS) entry which is preliminary data.</text>
</comment>
<accession>A0A523XSG9</accession>
<sequence length="245" mass="27194">MAVSPDYCANLVRLGKDGKPSVFYDTFPEAKPFIWWDHHYSGVSPMIAGWDIWDWESALPKEKWLLFEVTQGPWIGYELRTVAKHAPKAKGIEFTVRHMMLPGAPIVHSEIRAMNKSGQWRKVSLGFRGISRVGGVTQSNIHTVTQGGRVCYCPTAEQARIAATPEDGWIAFEDPESGEVLGTISGAKKEPTLRAMNMGEKAQETMVEGRKKLKNGESGAISCYYVLASTVEDVVLLKNLPARIE</sequence>